<keyword evidence="3" id="KW-1185">Reference proteome</keyword>
<feature type="non-terminal residue" evidence="2">
    <location>
        <position position="1"/>
    </location>
</feature>
<organism evidence="2 3">
    <name type="scientific">Pristionchus entomophagus</name>
    <dbReference type="NCBI Taxonomy" id="358040"/>
    <lineage>
        <taxon>Eukaryota</taxon>
        <taxon>Metazoa</taxon>
        <taxon>Ecdysozoa</taxon>
        <taxon>Nematoda</taxon>
        <taxon>Chromadorea</taxon>
        <taxon>Rhabditida</taxon>
        <taxon>Rhabditina</taxon>
        <taxon>Diplogasteromorpha</taxon>
        <taxon>Diplogasteroidea</taxon>
        <taxon>Neodiplogasteridae</taxon>
        <taxon>Pristionchus</taxon>
    </lineage>
</organism>
<name>A0AAV5UBC3_9BILA</name>
<evidence type="ECO:0000256" key="1">
    <source>
        <dbReference type="SAM" id="MobiDB-lite"/>
    </source>
</evidence>
<feature type="region of interest" description="Disordered" evidence="1">
    <location>
        <begin position="52"/>
        <end position="79"/>
    </location>
</feature>
<dbReference type="EMBL" id="BTSX01000006">
    <property type="protein sequence ID" value="GMT04211.1"/>
    <property type="molecule type" value="Genomic_DNA"/>
</dbReference>
<accession>A0AAV5UBC3</accession>
<reference evidence="2" key="1">
    <citation type="submission" date="2023-10" db="EMBL/GenBank/DDBJ databases">
        <title>Genome assembly of Pristionchus species.</title>
        <authorList>
            <person name="Yoshida K."/>
            <person name="Sommer R.J."/>
        </authorList>
    </citation>
    <scope>NUCLEOTIDE SEQUENCE</scope>
    <source>
        <strain evidence="2">RS0144</strain>
    </source>
</reference>
<evidence type="ECO:0000313" key="2">
    <source>
        <dbReference type="EMBL" id="GMT04211.1"/>
    </source>
</evidence>
<dbReference type="Proteomes" id="UP001432027">
    <property type="component" value="Unassembled WGS sequence"/>
</dbReference>
<dbReference type="AlphaFoldDB" id="A0AAV5UBC3"/>
<comment type="caution">
    <text evidence="2">The sequence shown here is derived from an EMBL/GenBank/DDBJ whole genome shotgun (WGS) entry which is preliminary data.</text>
</comment>
<gene>
    <name evidence="2" type="ORF">PENTCL1PPCAC_26385</name>
</gene>
<protein>
    <submittedName>
        <fullName evidence="2">Uncharacterized protein</fullName>
    </submittedName>
</protein>
<proteinExistence type="predicted"/>
<feature type="compositionally biased region" description="Polar residues" evidence="1">
    <location>
        <begin position="58"/>
        <end position="69"/>
    </location>
</feature>
<sequence length="79" mass="8380">INSLKSTDNALQRVHRVVCSLQCKGPIAAPGVCQNDLATRYARFLVAQAGAERGSIAARSQRNTQNPVSGGTRARTKTA</sequence>
<evidence type="ECO:0000313" key="3">
    <source>
        <dbReference type="Proteomes" id="UP001432027"/>
    </source>
</evidence>
<feature type="non-terminal residue" evidence="2">
    <location>
        <position position="79"/>
    </location>
</feature>